<accession>A0ABW7MKI0</accession>
<dbReference type="InterPro" id="IPR033469">
    <property type="entry name" value="CYTH-like_dom_sf"/>
</dbReference>
<dbReference type="InterPro" id="IPR023577">
    <property type="entry name" value="CYTH_domain"/>
</dbReference>
<dbReference type="SMART" id="SM01118">
    <property type="entry name" value="CYTH"/>
    <property type="match status" value="1"/>
</dbReference>
<dbReference type="RefSeq" id="WP_395436435.1">
    <property type="nucleotide sequence ID" value="NZ_JBAWKC010000001.1"/>
</dbReference>
<protein>
    <submittedName>
        <fullName evidence="2">CYTH domain-containing protein</fullName>
    </submittedName>
</protein>
<evidence type="ECO:0000259" key="1">
    <source>
        <dbReference type="PROSITE" id="PS51707"/>
    </source>
</evidence>
<dbReference type="InterPro" id="IPR012042">
    <property type="entry name" value="NeuTTM/CthTTM-like"/>
</dbReference>
<reference evidence="2 3" key="1">
    <citation type="submission" date="2024-02" db="EMBL/GenBank/DDBJ databases">
        <title>A Gaetbulibacter species isolated from tidal flats and genomic insights of their niches.</title>
        <authorList>
            <person name="Ye Y."/>
        </authorList>
    </citation>
    <scope>NUCLEOTIDE SEQUENCE [LARGE SCALE GENOMIC DNA]</scope>
    <source>
        <strain evidence="2 3">KEM-8</strain>
    </source>
</reference>
<dbReference type="CDD" id="cd07891">
    <property type="entry name" value="CYTH-like_CthTTM-like_1"/>
    <property type="match status" value="1"/>
</dbReference>
<dbReference type="PROSITE" id="PS51707">
    <property type="entry name" value="CYTH"/>
    <property type="match status" value="1"/>
</dbReference>
<evidence type="ECO:0000313" key="2">
    <source>
        <dbReference type="EMBL" id="MFH6767159.1"/>
    </source>
</evidence>
<organism evidence="2 3">
    <name type="scientific">Gaetbulibacter aquiaggeris</name>
    <dbReference type="NCBI Taxonomy" id="1735373"/>
    <lineage>
        <taxon>Bacteria</taxon>
        <taxon>Pseudomonadati</taxon>
        <taxon>Bacteroidota</taxon>
        <taxon>Flavobacteriia</taxon>
        <taxon>Flavobacteriales</taxon>
        <taxon>Flavobacteriaceae</taxon>
        <taxon>Gaetbulibacter</taxon>
    </lineage>
</organism>
<dbReference type="Gene3D" id="2.40.320.10">
    <property type="entry name" value="Hypothetical Protein Pfu-838710-001"/>
    <property type="match status" value="1"/>
</dbReference>
<proteinExistence type="predicted"/>
<evidence type="ECO:0000313" key="3">
    <source>
        <dbReference type="Proteomes" id="UP001610104"/>
    </source>
</evidence>
<name>A0ABW7MKI0_9FLAO</name>
<dbReference type="Proteomes" id="UP001610104">
    <property type="component" value="Unassembled WGS sequence"/>
</dbReference>
<dbReference type="PANTHER" id="PTHR40114:SF1">
    <property type="entry name" value="SLR0698 PROTEIN"/>
    <property type="match status" value="1"/>
</dbReference>
<dbReference type="EMBL" id="JBAWKC010000001">
    <property type="protein sequence ID" value="MFH6767159.1"/>
    <property type="molecule type" value="Genomic_DNA"/>
</dbReference>
<dbReference type="SUPFAM" id="SSF55154">
    <property type="entry name" value="CYTH-like phosphatases"/>
    <property type="match status" value="1"/>
</dbReference>
<keyword evidence="3" id="KW-1185">Reference proteome</keyword>
<gene>
    <name evidence="2" type="ORF">V8G56_00305</name>
</gene>
<sequence length="158" mass="18499">MIEIERKFLVTSQDFKNEAFKTIRIEQGFLNTHKDRTVRVRLSGNQGFITVKGLSSDNGLSRFEWEKEISKEDAKALLKLCEPGRIEKTRYDVEFNQHVFEVDVFHGDNEGLIIAEVELKKVNEKFNKPHWIGEEVTGNIKYYNSQLSLKPFSTWHHL</sequence>
<dbReference type="PANTHER" id="PTHR40114">
    <property type="entry name" value="SLR0698 PROTEIN"/>
    <property type="match status" value="1"/>
</dbReference>
<feature type="domain" description="CYTH" evidence="1">
    <location>
        <begin position="1"/>
        <end position="158"/>
    </location>
</feature>
<dbReference type="Pfam" id="PF01928">
    <property type="entry name" value="CYTH"/>
    <property type="match status" value="1"/>
</dbReference>
<dbReference type="PIRSF" id="PIRSF016487">
    <property type="entry name" value="CYTH_UCP016487"/>
    <property type="match status" value="1"/>
</dbReference>
<comment type="caution">
    <text evidence="2">The sequence shown here is derived from an EMBL/GenBank/DDBJ whole genome shotgun (WGS) entry which is preliminary data.</text>
</comment>